<dbReference type="Proteomes" id="UP001211866">
    <property type="component" value="Chromosome"/>
</dbReference>
<accession>A0A0M7CNY5</accession>
<evidence type="ECO:0000313" key="3">
    <source>
        <dbReference type="Proteomes" id="UP000245216"/>
    </source>
</evidence>
<evidence type="ECO:0008006" key="5">
    <source>
        <dbReference type="Google" id="ProtNLM"/>
    </source>
</evidence>
<proteinExistence type="predicted"/>
<accession>A0A0S2JUR9</accession>
<reference evidence="1 3" key="2">
    <citation type="submission" date="2018-05" db="EMBL/GenBank/DDBJ databases">
        <authorList>
            <person name="Lanie J.A."/>
            <person name="Ng W.-L."/>
            <person name="Kazmierczak K.M."/>
            <person name="Andrzejewski T.M."/>
            <person name="Davidsen T.M."/>
            <person name="Wayne K.J."/>
            <person name="Tettelin H."/>
            <person name="Glass J.I."/>
            <person name="Rusch D."/>
            <person name="Podicherti R."/>
            <person name="Tsui H.-C.T."/>
            <person name="Winkler M.E."/>
        </authorList>
    </citation>
    <scope>NUCLEOTIDE SEQUENCE [LARGE SCALE GENOMIC DNA]</scope>
    <source>
        <strain evidence="1 3">YBY</strain>
    </source>
</reference>
<dbReference type="KEGG" id="afa:UZ73_17335"/>
<reference evidence="2 4" key="3">
    <citation type="submission" date="2022-05" db="EMBL/GenBank/DDBJ databases">
        <title>Complete sequence of strain NY11312.</title>
        <authorList>
            <person name="Zhou D."/>
        </authorList>
    </citation>
    <scope>NUCLEOTIDE SEQUENCE [LARGE SCALE GENOMIC DNA]</scope>
    <source>
        <strain evidence="2 4">NY11312</strain>
    </source>
</reference>
<dbReference type="EMBL" id="CP096916">
    <property type="protein sequence ID" value="WBM39923.1"/>
    <property type="molecule type" value="Genomic_DNA"/>
</dbReference>
<evidence type="ECO:0000313" key="4">
    <source>
        <dbReference type="Proteomes" id="UP001211866"/>
    </source>
</evidence>
<gene>
    <name evidence="1" type="ORF">DF183_16250</name>
    <name evidence="2" type="ORF">M2J83_08960</name>
</gene>
<evidence type="ECO:0000313" key="1">
    <source>
        <dbReference type="EMBL" id="PWE13358.1"/>
    </source>
</evidence>
<dbReference type="AlphaFoldDB" id="A0A0M7CNY5"/>
<evidence type="ECO:0000313" key="2">
    <source>
        <dbReference type="EMBL" id="WBM39923.1"/>
    </source>
</evidence>
<organism evidence="1 3">
    <name type="scientific">Alcaligenes faecalis</name>
    <dbReference type="NCBI Taxonomy" id="511"/>
    <lineage>
        <taxon>Bacteria</taxon>
        <taxon>Pseudomonadati</taxon>
        <taxon>Pseudomonadota</taxon>
        <taxon>Betaproteobacteria</taxon>
        <taxon>Burkholderiales</taxon>
        <taxon>Alcaligenaceae</taxon>
        <taxon>Alcaligenes</taxon>
    </lineage>
</organism>
<name>A0A0M7CNY5_ALCFA</name>
<dbReference type="GeneID" id="29368632"/>
<keyword evidence="4" id="KW-1185">Reference proteome</keyword>
<dbReference type="EMBL" id="QEXO01000004">
    <property type="protein sequence ID" value="PWE13358.1"/>
    <property type="molecule type" value="Genomic_DNA"/>
</dbReference>
<sequence>MKAHDILPDHASEVQINGTTIRKGTVGAFLANAAALRQPDVSDAERQRALNDIVAALPALKALGLFDALEIRDPQLRDFVESRL</sequence>
<dbReference type="Proteomes" id="UP000245216">
    <property type="component" value="Unassembled WGS sequence"/>
</dbReference>
<reference evidence="1 3" key="1">
    <citation type="submission" date="2018-05" db="EMBL/GenBank/DDBJ databases">
        <title>Genome Sequence of an Efficient Indole-Degrading Bacterium, Alcaligenes sp.YBY.</title>
        <authorList>
            <person name="Yang B."/>
        </authorList>
    </citation>
    <scope>NUCLEOTIDE SEQUENCE [LARGE SCALE GENOMIC DNA]</scope>
    <source>
        <strain evidence="1 3">YBY</strain>
    </source>
</reference>
<dbReference type="RefSeq" id="WP_042479962.1">
    <property type="nucleotide sequence ID" value="NZ_CAXOKM010000008.1"/>
</dbReference>
<dbReference type="OrthoDB" id="1453999at2"/>
<dbReference type="STRING" id="511.UZ73_17335"/>
<protein>
    <recommendedName>
        <fullName evidence="5">Preprotein translocase subunit SecD</fullName>
    </recommendedName>
</protein>